<reference evidence="2 3" key="1">
    <citation type="submission" date="2018-03" db="EMBL/GenBank/DDBJ databases">
        <title>The draft genome of Zobellella taiwanensis JCM 13381.</title>
        <authorList>
            <person name="Liu L."/>
            <person name="Li L."/>
            <person name="Wang T."/>
            <person name="Zhang X."/>
            <person name="Liang L."/>
        </authorList>
    </citation>
    <scope>NUCLEOTIDE SEQUENCE [LARGE SCALE GENOMIC DNA]</scope>
    <source>
        <strain evidence="2 3">JCM 13381</strain>
    </source>
</reference>
<evidence type="ECO:0000313" key="2">
    <source>
        <dbReference type="EMBL" id="PSJ37452.1"/>
    </source>
</evidence>
<keyword evidence="1" id="KW-1133">Transmembrane helix</keyword>
<dbReference type="EMBL" id="PXYH01000028">
    <property type="protein sequence ID" value="PSJ37452.1"/>
    <property type="molecule type" value="Genomic_DNA"/>
</dbReference>
<evidence type="ECO:0000256" key="1">
    <source>
        <dbReference type="SAM" id="Phobius"/>
    </source>
</evidence>
<keyword evidence="1" id="KW-0812">Transmembrane</keyword>
<name>A0A2P7QHK5_9GAMM</name>
<dbReference type="OrthoDB" id="6198493at2"/>
<comment type="caution">
    <text evidence="2">The sequence shown here is derived from an EMBL/GenBank/DDBJ whole genome shotgun (WGS) entry which is preliminary data.</text>
</comment>
<keyword evidence="1" id="KW-0472">Membrane</keyword>
<keyword evidence="3" id="KW-1185">Reference proteome</keyword>
<protein>
    <submittedName>
        <fullName evidence="2">TIGR02808 family protein</fullName>
    </submittedName>
</protein>
<organism evidence="2 3">
    <name type="scientific">Zobellella taiwanensis</name>
    <dbReference type="NCBI Taxonomy" id="347535"/>
    <lineage>
        <taxon>Bacteria</taxon>
        <taxon>Pseudomonadati</taxon>
        <taxon>Pseudomonadota</taxon>
        <taxon>Gammaproteobacteria</taxon>
        <taxon>Aeromonadales</taxon>
        <taxon>Aeromonadaceae</taxon>
        <taxon>Zobellella</taxon>
    </lineage>
</organism>
<dbReference type="Proteomes" id="UP000242181">
    <property type="component" value="Unassembled WGS sequence"/>
</dbReference>
<dbReference type="RefSeq" id="WP_106454612.1">
    <property type="nucleotide sequence ID" value="NZ_PXYH01000028.1"/>
</dbReference>
<proteinExistence type="predicted"/>
<dbReference type="InterPro" id="IPR014175">
    <property type="entry name" value="CHP02808"/>
</dbReference>
<evidence type="ECO:0000313" key="3">
    <source>
        <dbReference type="Proteomes" id="UP000242181"/>
    </source>
</evidence>
<dbReference type="NCBIfam" id="TIGR02808">
    <property type="entry name" value="short_TIGR02808"/>
    <property type="match status" value="1"/>
</dbReference>
<feature type="transmembrane region" description="Helical" evidence="1">
    <location>
        <begin position="20"/>
        <end position="39"/>
    </location>
</feature>
<sequence>MSALEKLIWNVLGYTAMPLIFLFGFVAVSVFTCLALMWMEKRKGE</sequence>
<gene>
    <name evidence="2" type="ORF">C7I36_15610</name>
</gene>
<dbReference type="Pfam" id="PF09574">
    <property type="entry name" value="DUF2374"/>
    <property type="match status" value="1"/>
</dbReference>
<accession>A0A2P7QHK5</accession>
<dbReference type="AlphaFoldDB" id="A0A2P7QHK5"/>